<protein>
    <submittedName>
        <fullName evidence="2">Uncharacterized protein</fullName>
    </submittedName>
</protein>
<evidence type="ECO:0000313" key="2">
    <source>
        <dbReference type="EMBL" id="KIW10740.1"/>
    </source>
</evidence>
<sequence>MNGYKTVISNITIDEPLSYPERPFDIDLCEKIYQLPTAFQELALAQRLNTELVTIMASLGKLLRILSEAPSNEEERTFLLTWDPTTHLHQLAGLPSRMKLLKKIVYPSEAIICFALSCFITFLFHLMSTGDLWERKKLNLVLSLSFPMIEDGNDEILDWCRVLALTLCADAKRTRAYTVNRKQLQSWRLFDLEWEEIVSNLRRHFWLPELDEPAKRAWIEARSEA</sequence>
<dbReference type="GeneID" id="27337122"/>
<dbReference type="RefSeq" id="XP_016230956.1">
    <property type="nucleotide sequence ID" value="XM_016384354.1"/>
</dbReference>
<evidence type="ECO:0000313" key="3">
    <source>
        <dbReference type="Proteomes" id="UP000053328"/>
    </source>
</evidence>
<accession>A0A0D2AW69</accession>
<feature type="transmembrane region" description="Helical" evidence="1">
    <location>
        <begin position="104"/>
        <end position="127"/>
    </location>
</feature>
<keyword evidence="1" id="KW-0472">Membrane</keyword>
<dbReference type="HOGENOM" id="CLU_1229953_0_0_1"/>
<proteinExistence type="predicted"/>
<dbReference type="VEuPathDB" id="FungiDB:PV08_10039"/>
<reference evidence="2 3" key="1">
    <citation type="submission" date="2015-01" db="EMBL/GenBank/DDBJ databases">
        <title>The Genome Sequence of Exophiala spinifera CBS89968.</title>
        <authorList>
            <consortium name="The Broad Institute Genomics Platform"/>
            <person name="Cuomo C."/>
            <person name="de Hoog S."/>
            <person name="Gorbushina A."/>
            <person name="Stielow B."/>
            <person name="Teixiera M."/>
            <person name="Abouelleil A."/>
            <person name="Chapman S.B."/>
            <person name="Priest M."/>
            <person name="Young S.K."/>
            <person name="Wortman J."/>
            <person name="Nusbaum C."/>
            <person name="Birren B."/>
        </authorList>
    </citation>
    <scope>NUCLEOTIDE SEQUENCE [LARGE SCALE GENOMIC DNA]</scope>
    <source>
        <strain evidence="2 3">CBS 89968</strain>
    </source>
</reference>
<name>A0A0D2AW69_9EURO</name>
<organism evidence="2 3">
    <name type="scientific">Exophiala spinifera</name>
    <dbReference type="NCBI Taxonomy" id="91928"/>
    <lineage>
        <taxon>Eukaryota</taxon>
        <taxon>Fungi</taxon>
        <taxon>Dikarya</taxon>
        <taxon>Ascomycota</taxon>
        <taxon>Pezizomycotina</taxon>
        <taxon>Eurotiomycetes</taxon>
        <taxon>Chaetothyriomycetidae</taxon>
        <taxon>Chaetothyriales</taxon>
        <taxon>Herpotrichiellaceae</taxon>
        <taxon>Exophiala</taxon>
    </lineage>
</organism>
<keyword evidence="1" id="KW-1133">Transmembrane helix</keyword>
<keyword evidence="3" id="KW-1185">Reference proteome</keyword>
<keyword evidence="1" id="KW-0812">Transmembrane</keyword>
<dbReference type="AlphaFoldDB" id="A0A0D2AW69"/>
<evidence type="ECO:0000256" key="1">
    <source>
        <dbReference type="SAM" id="Phobius"/>
    </source>
</evidence>
<gene>
    <name evidence="2" type="ORF">PV08_10039</name>
</gene>
<dbReference type="EMBL" id="KN847499">
    <property type="protein sequence ID" value="KIW10740.1"/>
    <property type="molecule type" value="Genomic_DNA"/>
</dbReference>
<dbReference type="Proteomes" id="UP000053328">
    <property type="component" value="Unassembled WGS sequence"/>
</dbReference>